<organism evidence="8 9">
    <name type="scientific">Lagenidium giganteum</name>
    <dbReference type="NCBI Taxonomy" id="4803"/>
    <lineage>
        <taxon>Eukaryota</taxon>
        <taxon>Sar</taxon>
        <taxon>Stramenopiles</taxon>
        <taxon>Oomycota</taxon>
        <taxon>Peronosporomycetes</taxon>
        <taxon>Pythiales</taxon>
        <taxon>Pythiaceae</taxon>
    </lineage>
</organism>
<keyword evidence="3" id="KW-0539">Nucleus</keyword>
<evidence type="ECO:0000313" key="9">
    <source>
        <dbReference type="Proteomes" id="UP001146120"/>
    </source>
</evidence>
<evidence type="ECO:0000256" key="3">
    <source>
        <dbReference type="ARBA" id="ARBA00023242"/>
    </source>
</evidence>
<feature type="region of interest" description="Disordered" evidence="6">
    <location>
        <begin position="502"/>
        <end position="522"/>
    </location>
</feature>
<evidence type="ECO:0000256" key="2">
    <source>
        <dbReference type="ARBA" id="ARBA00023125"/>
    </source>
</evidence>
<keyword evidence="5" id="KW-0175">Coiled coil</keyword>
<name>A0AAV2Z410_9STRA</name>
<reference evidence="8" key="2">
    <citation type="journal article" date="2023" name="Microbiol Resour">
        <title>Decontamination and Annotation of the Draft Genome Sequence of the Oomycete Lagenidium giganteum ARSEF 373.</title>
        <authorList>
            <person name="Morgan W.R."/>
            <person name="Tartar A."/>
        </authorList>
    </citation>
    <scope>NUCLEOTIDE SEQUENCE</scope>
    <source>
        <strain evidence="8">ARSEF 373</strain>
    </source>
</reference>
<evidence type="ECO:0000259" key="7">
    <source>
        <dbReference type="SMART" id="SM00415"/>
    </source>
</evidence>
<dbReference type="SUPFAM" id="SSF46785">
    <property type="entry name" value="Winged helix' DNA-binding domain"/>
    <property type="match status" value="1"/>
</dbReference>
<feature type="compositionally biased region" description="Low complexity" evidence="6">
    <location>
        <begin position="54"/>
        <end position="63"/>
    </location>
</feature>
<dbReference type="GO" id="GO:0005634">
    <property type="term" value="C:nucleus"/>
    <property type="evidence" value="ECO:0007669"/>
    <property type="project" value="UniProtKB-SubCell"/>
</dbReference>
<dbReference type="AlphaFoldDB" id="A0AAV2Z410"/>
<dbReference type="SMART" id="SM00415">
    <property type="entry name" value="HSF"/>
    <property type="match status" value="1"/>
</dbReference>
<feature type="region of interest" description="Disordered" evidence="6">
    <location>
        <begin position="1"/>
        <end position="64"/>
    </location>
</feature>
<dbReference type="Pfam" id="PF00447">
    <property type="entry name" value="HSF_DNA-bind"/>
    <property type="match status" value="1"/>
</dbReference>
<comment type="caution">
    <text evidence="8">The sequence shown here is derived from an EMBL/GenBank/DDBJ whole genome shotgun (WGS) entry which is preliminary data.</text>
</comment>
<dbReference type="PANTHER" id="PTHR10015">
    <property type="entry name" value="HEAT SHOCK TRANSCRIPTION FACTOR"/>
    <property type="match status" value="1"/>
</dbReference>
<proteinExistence type="inferred from homology"/>
<evidence type="ECO:0000313" key="8">
    <source>
        <dbReference type="EMBL" id="DBA01021.1"/>
    </source>
</evidence>
<dbReference type="GO" id="GO:0043565">
    <property type="term" value="F:sequence-specific DNA binding"/>
    <property type="evidence" value="ECO:0007669"/>
    <property type="project" value="InterPro"/>
</dbReference>
<dbReference type="FunFam" id="1.10.10.10:FF:000286">
    <property type="entry name" value="Heat shock transcription factor"/>
    <property type="match status" value="1"/>
</dbReference>
<keyword evidence="9" id="KW-1185">Reference proteome</keyword>
<dbReference type="Proteomes" id="UP001146120">
    <property type="component" value="Unassembled WGS sequence"/>
</dbReference>
<dbReference type="InterPro" id="IPR036388">
    <property type="entry name" value="WH-like_DNA-bd_sf"/>
</dbReference>
<evidence type="ECO:0000256" key="5">
    <source>
        <dbReference type="SAM" id="Coils"/>
    </source>
</evidence>
<dbReference type="PRINTS" id="PR00056">
    <property type="entry name" value="HSFDOMAIN"/>
</dbReference>
<comment type="similarity">
    <text evidence="4">Belongs to the HSF family.</text>
</comment>
<feature type="coiled-coil region" evidence="5">
    <location>
        <begin position="540"/>
        <end position="588"/>
    </location>
</feature>
<protein>
    <recommendedName>
        <fullName evidence="7">HSF-type DNA-binding domain-containing protein</fullName>
    </recommendedName>
</protein>
<feature type="domain" description="HSF-type DNA-binding" evidence="7">
    <location>
        <begin position="105"/>
        <end position="200"/>
    </location>
</feature>
<keyword evidence="2" id="KW-0238">DNA-binding</keyword>
<dbReference type="PANTHER" id="PTHR10015:SF427">
    <property type="entry name" value="HEAT SHOCK FACTOR PROTEIN"/>
    <property type="match status" value="1"/>
</dbReference>
<reference evidence="8" key="1">
    <citation type="submission" date="2022-11" db="EMBL/GenBank/DDBJ databases">
        <authorList>
            <person name="Morgan W.R."/>
            <person name="Tartar A."/>
        </authorList>
    </citation>
    <scope>NUCLEOTIDE SEQUENCE</scope>
    <source>
        <strain evidence="8">ARSEF 373</strain>
    </source>
</reference>
<dbReference type="InterPro" id="IPR036390">
    <property type="entry name" value="WH_DNA-bd_sf"/>
</dbReference>
<evidence type="ECO:0000256" key="1">
    <source>
        <dbReference type="ARBA" id="ARBA00004123"/>
    </source>
</evidence>
<dbReference type="GO" id="GO:0003700">
    <property type="term" value="F:DNA-binding transcription factor activity"/>
    <property type="evidence" value="ECO:0007669"/>
    <property type="project" value="InterPro"/>
</dbReference>
<sequence length="607" mass="64951">MAAHDSPTKPGVPKSKRVKESSVDPASPDSVVPKGTSSRKEVRVANGNAGVRGQQQPPQQPLQKEANGYVELAPAPTRMKNIVPVVAAKAVAASTTGGGKRTKTEAPKFLLLLYEILETEDNNVIRWAEDGLSLQILDPSIVTDKILPKYFNHTNFHSFQRQLNYFGFRKWTKSKTDICTFSHPYFRQNQPELLQLIKRKKAPRKTAPGDATTQDNAATTNVMVDSHALAATDASMAASATAAAAAAARRLLPLSPSGKRKLPDGSSAGMVVQLVSLSQLNSSALPMQALVNGGGKKKAKKSDKKPAMTATDATNTTAHAPQGEGMNGSVANMAERHPAFAGLPAHLLSAPGELMPVSIADYAKHQSANYGPNGSSSVSPGSSLPTLDIVRNRIIRRQQVGLSPNSAAASNAESFSTSTATFSQQQQVNGANVKAQQTTFAGKRPEEINASIPVVPTANGELSPAFSNSFSDPVDILLRIKKSQSSSEASSVASRAASIAMGMAPTSHDSAQGDARSPSNEQKDSIASLHNFLLGHSLYTNRLESQLKLAMDENETLRKLLDTKNREVESLLNERKMLQNENAVLIEDKNKLFEINRDLLAKLFPAQ</sequence>
<feature type="compositionally biased region" description="Low complexity" evidence="6">
    <location>
        <begin position="307"/>
        <end position="320"/>
    </location>
</feature>
<dbReference type="Gene3D" id="1.10.10.10">
    <property type="entry name" value="Winged helix-like DNA-binding domain superfamily/Winged helix DNA-binding domain"/>
    <property type="match status" value="1"/>
</dbReference>
<dbReference type="EMBL" id="DAKRPA010000054">
    <property type="protein sequence ID" value="DBA01021.1"/>
    <property type="molecule type" value="Genomic_DNA"/>
</dbReference>
<comment type="subcellular location">
    <subcellularLocation>
        <location evidence="1">Nucleus</location>
    </subcellularLocation>
</comment>
<dbReference type="InterPro" id="IPR000232">
    <property type="entry name" value="HSF_DNA-bd"/>
</dbReference>
<accession>A0AAV2Z410</accession>
<gene>
    <name evidence="8" type="ORF">N0F65_002631</name>
</gene>
<feature type="compositionally biased region" description="Low complexity" evidence="6">
    <location>
        <begin position="23"/>
        <end position="33"/>
    </location>
</feature>
<evidence type="ECO:0000256" key="6">
    <source>
        <dbReference type="SAM" id="MobiDB-lite"/>
    </source>
</evidence>
<evidence type="ECO:0000256" key="4">
    <source>
        <dbReference type="RuleBase" id="RU004020"/>
    </source>
</evidence>
<feature type="region of interest" description="Disordered" evidence="6">
    <location>
        <begin position="292"/>
        <end position="326"/>
    </location>
</feature>